<dbReference type="Proteomes" id="UP000041314">
    <property type="component" value="Unassembled WGS sequence"/>
</dbReference>
<dbReference type="EMBL" id="CQPA01000008">
    <property type="protein sequence ID" value="CNT95333.1"/>
    <property type="molecule type" value="Genomic_DNA"/>
</dbReference>
<evidence type="ECO:0000313" key="1">
    <source>
        <dbReference type="EMBL" id="CNT95333.1"/>
    </source>
</evidence>
<gene>
    <name evidence="1" type="ORF">ERS008198_01511</name>
</gene>
<proteinExistence type="predicted"/>
<protein>
    <submittedName>
        <fullName evidence="1">Uncharacterized protein</fullName>
    </submittedName>
</protein>
<accession>A0A655C3Z4</accession>
<name>A0A655C3Z4_SALET</name>
<evidence type="ECO:0000313" key="2">
    <source>
        <dbReference type="Proteomes" id="UP000041314"/>
    </source>
</evidence>
<dbReference type="AlphaFoldDB" id="A0A655C3Z4"/>
<reference evidence="1 2" key="1">
    <citation type="submission" date="2015-03" db="EMBL/GenBank/DDBJ databases">
        <authorList>
            <consortium name="Pathogen Informatics"/>
        </authorList>
    </citation>
    <scope>NUCLEOTIDE SEQUENCE [LARGE SCALE GENOMIC DNA]</scope>
    <source>
        <strain evidence="1 2">A1104</strain>
    </source>
</reference>
<organism evidence="1 2">
    <name type="scientific">Salmonella enterica subsp. enterica serovar Bovismorbificans</name>
    <dbReference type="NCBI Taxonomy" id="58097"/>
    <lineage>
        <taxon>Bacteria</taxon>
        <taxon>Pseudomonadati</taxon>
        <taxon>Pseudomonadota</taxon>
        <taxon>Gammaproteobacteria</taxon>
        <taxon>Enterobacterales</taxon>
        <taxon>Enterobacteriaceae</taxon>
        <taxon>Salmonella</taxon>
    </lineage>
</organism>
<sequence>MSWRTAMVQVLLAGAGVNQTSLFCSASSFLTFSKPCFAFFHAGSFSSLKKNAPLPVYSG</sequence>